<evidence type="ECO:0000256" key="2">
    <source>
        <dbReference type="ARBA" id="ARBA00009127"/>
    </source>
</evidence>
<evidence type="ECO:0000313" key="6">
    <source>
        <dbReference type="EMBL" id="KAH0540639.1"/>
    </source>
</evidence>
<accession>A0AAV7I4E3</accession>
<name>A0AAV7I4E3_COTGL</name>
<feature type="signal peptide" evidence="5">
    <location>
        <begin position="1"/>
        <end position="17"/>
    </location>
</feature>
<dbReference type="Gene3D" id="2.120.10.30">
    <property type="entry name" value="TolB, C-terminal domain"/>
    <property type="match status" value="1"/>
</dbReference>
<dbReference type="Pfam" id="PF03022">
    <property type="entry name" value="MRJP"/>
    <property type="match status" value="1"/>
</dbReference>
<evidence type="ECO:0000313" key="7">
    <source>
        <dbReference type="Proteomes" id="UP000826195"/>
    </source>
</evidence>
<reference evidence="6 7" key="1">
    <citation type="journal article" date="2021" name="J. Hered.">
        <title>A chromosome-level genome assembly of the parasitoid wasp, Cotesia glomerata (Hymenoptera: Braconidae).</title>
        <authorList>
            <person name="Pinto B.J."/>
            <person name="Weis J.J."/>
            <person name="Gamble T."/>
            <person name="Ode P.J."/>
            <person name="Paul R."/>
            <person name="Zaspel J.M."/>
        </authorList>
    </citation>
    <scope>NUCLEOTIDE SEQUENCE [LARGE SCALE GENOMIC DNA]</scope>
    <source>
        <strain evidence="6">CgM1</strain>
    </source>
</reference>
<feature type="chain" id="PRO_5043832277" description="Bee-milk protein" evidence="5">
    <location>
        <begin position="18"/>
        <end position="432"/>
    </location>
</feature>
<sequence>MLRQVAILLAVLAVASAIDQFREIFRWNTMDIVWPSEEIRTKVIDRNEYIPENNAIAGIKFWRKRMFLTIPRWKHGVPITLGVVPAEPQNRNWSPKIEAYPSWDMQAVGDCRAFQFIQSMEIDTEGRMWVLDTGRTATMTTEAKARCPPRLVILDIEKNGEVLRSFPFPESVTAADKVFLNDIVLDHTDGGYAYISDTSETDPGLIVFSLRENKSWKIRHESMKPKSEAIGFSVARTWITSPIPIDGIALSPVDAPQRYVYYSPLSAFNLYAIPTSVLKNNTENVDSFVRDIGRKSSQTDGMMMSASGVLYFGLLADDAVAMWDTKNQPSFVTGQRIISRDHVQMQWPDTFGFDEDGNLWCVTNSLQNFINNRVDPSVANYRVIRISTGYKSYQYHEDGTAPPALVITGGAADHVAFAMATLILAILTLALK</sequence>
<comment type="similarity">
    <text evidence="2">Belongs to the major royal jelly protein family.</text>
</comment>
<dbReference type="PANTHER" id="PTHR10009:SF18">
    <property type="entry name" value="PROTEIN YELLOW-LIKE PROTEIN"/>
    <property type="match status" value="1"/>
</dbReference>
<keyword evidence="3" id="KW-0964">Secreted</keyword>
<dbReference type="PANTHER" id="PTHR10009">
    <property type="entry name" value="PROTEIN YELLOW-RELATED"/>
    <property type="match status" value="1"/>
</dbReference>
<dbReference type="Proteomes" id="UP000826195">
    <property type="component" value="Unassembled WGS sequence"/>
</dbReference>
<evidence type="ECO:0000256" key="1">
    <source>
        <dbReference type="ARBA" id="ARBA00004613"/>
    </source>
</evidence>
<dbReference type="EMBL" id="JAHXZJ010002609">
    <property type="protein sequence ID" value="KAH0540639.1"/>
    <property type="molecule type" value="Genomic_DNA"/>
</dbReference>
<organism evidence="6 7">
    <name type="scientific">Cotesia glomerata</name>
    <name type="common">Lepidopteran parasitic wasp</name>
    <name type="synonym">Apanteles glomeratus</name>
    <dbReference type="NCBI Taxonomy" id="32391"/>
    <lineage>
        <taxon>Eukaryota</taxon>
        <taxon>Metazoa</taxon>
        <taxon>Ecdysozoa</taxon>
        <taxon>Arthropoda</taxon>
        <taxon>Hexapoda</taxon>
        <taxon>Insecta</taxon>
        <taxon>Pterygota</taxon>
        <taxon>Neoptera</taxon>
        <taxon>Endopterygota</taxon>
        <taxon>Hymenoptera</taxon>
        <taxon>Apocrita</taxon>
        <taxon>Ichneumonoidea</taxon>
        <taxon>Braconidae</taxon>
        <taxon>Microgastrinae</taxon>
        <taxon>Cotesia</taxon>
    </lineage>
</organism>
<evidence type="ECO:0000256" key="5">
    <source>
        <dbReference type="SAM" id="SignalP"/>
    </source>
</evidence>
<gene>
    <name evidence="6" type="ORF">KQX54_018763</name>
</gene>
<dbReference type="AlphaFoldDB" id="A0AAV7I4E3"/>
<comment type="caution">
    <text evidence="6">The sequence shown here is derived from an EMBL/GenBank/DDBJ whole genome shotgun (WGS) entry which is preliminary data.</text>
</comment>
<protein>
    <recommendedName>
        <fullName evidence="8">Bee-milk protein</fullName>
    </recommendedName>
</protein>
<evidence type="ECO:0000256" key="3">
    <source>
        <dbReference type="ARBA" id="ARBA00022525"/>
    </source>
</evidence>
<comment type="subcellular location">
    <subcellularLocation>
        <location evidence="1">Secreted</location>
    </subcellularLocation>
</comment>
<keyword evidence="4 5" id="KW-0732">Signal</keyword>
<proteinExistence type="inferred from homology"/>
<dbReference type="InterPro" id="IPR017996">
    <property type="entry name" value="MRJP/yellow-related"/>
</dbReference>
<dbReference type="SUPFAM" id="SSF63829">
    <property type="entry name" value="Calcium-dependent phosphotriesterase"/>
    <property type="match status" value="1"/>
</dbReference>
<dbReference type="GO" id="GO:0005576">
    <property type="term" value="C:extracellular region"/>
    <property type="evidence" value="ECO:0007669"/>
    <property type="project" value="UniProtKB-SubCell"/>
</dbReference>
<dbReference type="InterPro" id="IPR011042">
    <property type="entry name" value="6-blade_b-propeller_TolB-like"/>
</dbReference>
<keyword evidence="7" id="KW-1185">Reference proteome</keyword>
<evidence type="ECO:0008006" key="8">
    <source>
        <dbReference type="Google" id="ProtNLM"/>
    </source>
</evidence>
<evidence type="ECO:0000256" key="4">
    <source>
        <dbReference type="ARBA" id="ARBA00022729"/>
    </source>
</evidence>